<evidence type="ECO:0000313" key="4">
    <source>
        <dbReference type="EMBL" id="EQC33320.1"/>
    </source>
</evidence>
<keyword evidence="5" id="KW-1185">Reference proteome</keyword>
<dbReference type="PANTHER" id="PTHR12601:SF6">
    <property type="entry name" value="CLUSTERED MITOCHONDRIA PROTEIN HOMOLOG"/>
    <property type="match status" value="1"/>
</dbReference>
<dbReference type="eggNOG" id="KOG1839">
    <property type="taxonomic scope" value="Eukaryota"/>
</dbReference>
<reference evidence="4 5" key="1">
    <citation type="submission" date="2012-04" db="EMBL/GenBank/DDBJ databases">
        <title>The Genome Sequence of Saprolegnia declina VS20.</title>
        <authorList>
            <consortium name="The Broad Institute Genome Sequencing Platform"/>
            <person name="Russ C."/>
            <person name="Nusbaum C."/>
            <person name="Tyler B."/>
            <person name="van West P."/>
            <person name="Dieguez-Uribeondo J."/>
            <person name="de Bruijn I."/>
            <person name="Tripathy S."/>
            <person name="Jiang R."/>
            <person name="Young S.K."/>
            <person name="Zeng Q."/>
            <person name="Gargeya S."/>
            <person name="Fitzgerald M."/>
            <person name="Haas B."/>
            <person name="Abouelleil A."/>
            <person name="Alvarado L."/>
            <person name="Arachchi H.M."/>
            <person name="Berlin A."/>
            <person name="Chapman S.B."/>
            <person name="Goldberg J."/>
            <person name="Griggs A."/>
            <person name="Gujja S."/>
            <person name="Hansen M."/>
            <person name="Howarth C."/>
            <person name="Imamovic A."/>
            <person name="Larimer J."/>
            <person name="McCowen C."/>
            <person name="Montmayeur A."/>
            <person name="Murphy C."/>
            <person name="Neiman D."/>
            <person name="Pearson M."/>
            <person name="Priest M."/>
            <person name="Roberts A."/>
            <person name="Saif S."/>
            <person name="Shea T."/>
            <person name="Sisk P."/>
            <person name="Sykes S."/>
            <person name="Wortman J."/>
            <person name="Nusbaum C."/>
            <person name="Birren B."/>
        </authorList>
    </citation>
    <scope>NUCLEOTIDE SEQUENCE [LARGE SCALE GENOMIC DNA]</scope>
    <source>
        <strain evidence="4 5">VS20</strain>
    </source>
</reference>
<evidence type="ECO:0000313" key="5">
    <source>
        <dbReference type="Proteomes" id="UP000030762"/>
    </source>
</evidence>
<proteinExistence type="predicted"/>
<protein>
    <recommendedName>
        <fullName evidence="3">Clu domain-containing protein</fullName>
    </recommendedName>
</protein>
<dbReference type="Pfam" id="PF12807">
    <property type="entry name" value="eIF3_p135"/>
    <property type="match status" value="1"/>
</dbReference>
<dbReference type="RefSeq" id="XP_008613443.1">
    <property type="nucleotide sequence ID" value="XM_008615221.1"/>
</dbReference>
<feature type="compositionally biased region" description="Basic and acidic residues" evidence="2">
    <location>
        <begin position="673"/>
        <end position="685"/>
    </location>
</feature>
<feature type="domain" description="Clu" evidence="3">
    <location>
        <begin position="356"/>
        <end position="615"/>
    </location>
</feature>
<name>T0QHX5_SAPDV</name>
<dbReference type="InterPro" id="IPR025697">
    <property type="entry name" value="CLU_dom"/>
</dbReference>
<dbReference type="AlphaFoldDB" id="T0QHX5"/>
<dbReference type="EMBL" id="JH767160">
    <property type="protein sequence ID" value="EQC33320.1"/>
    <property type="molecule type" value="Genomic_DNA"/>
</dbReference>
<dbReference type="PANTHER" id="PTHR12601">
    <property type="entry name" value="EUKARYOTIC TRANSLATION INITIATION FACTOR 3 SUBUNIT EIF-3"/>
    <property type="match status" value="1"/>
</dbReference>
<dbReference type="SUPFAM" id="SSF103107">
    <property type="entry name" value="Hypothetical protein c14orf129, hspc210"/>
    <property type="match status" value="1"/>
</dbReference>
<feature type="region of interest" description="Disordered" evidence="2">
    <location>
        <begin position="194"/>
        <end position="229"/>
    </location>
</feature>
<feature type="region of interest" description="Disordered" evidence="2">
    <location>
        <begin position="659"/>
        <end position="693"/>
    </location>
</feature>
<feature type="compositionally biased region" description="Low complexity" evidence="2">
    <location>
        <begin position="659"/>
        <end position="669"/>
    </location>
</feature>
<dbReference type="InterPro" id="IPR023231">
    <property type="entry name" value="GSKIP_dom_sf"/>
</dbReference>
<dbReference type="OrthoDB" id="1414216at2759"/>
<evidence type="ECO:0000256" key="1">
    <source>
        <dbReference type="ARBA" id="ARBA00022490"/>
    </source>
</evidence>
<accession>T0QHX5</accession>
<feature type="region of interest" description="Disordered" evidence="2">
    <location>
        <begin position="1"/>
        <end position="21"/>
    </location>
</feature>
<dbReference type="STRING" id="1156394.T0QHX5"/>
<dbReference type="InterPro" id="IPR028275">
    <property type="entry name" value="CLU_N"/>
</dbReference>
<feature type="compositionally biased region" description="Basic and acidic residues" evidence="2">
    <location>
        <begin position="194"/>
        <end position="205"/>
    </location>
</feature>
<dbReference type="Pfam" id="PF15044">
    <property type="entry name" value="CLU_N"/>
    <property type="match status" value="1"/>
</dbReference>
<keyword evidence="1" id="KW-0963">Cytoplasm</keyword>
<feature type="compositionally biased region" description="Basic and acidic residues" evidence="2">
    <location>
        <begin position="142"/>
        <end position="151"/>
    </location>
</feature>
<dbReference type="InterPro" id="IPR033646">
    <property type="entry name" value="CLU-central"/>
</dbReference>
<dbReference type="Gene3D" id="1.25.40.10">
    <property type="entry name" value="Tetratricopeptide repeat domain"/>
    <property type="match status" value="1"/>
</dbReference>
<dbReference type="CDD" id="cd15466">
    <property type="entry name" value="CLU-central"/>
    <property type="match status" value="1"/>
</dbReference>
<dbReference type="Pfam" id="PF13236">
    <property type="entry name" value="CLU"/>
    <property type="match status" value="1"/>
</dbReference>
<dbReference type="InParanoid" id="T0QHX5"/>
<organism evidence="4 5">
    <name type="scientific">Saprolegnia diclina (strain VS20)</name>
    <dbReference type="NCBI Taxonomy" id="1156394"/>
    <lineage>
        <taxon>Eukaryota</taxon>
        <taxon>Sar</taxon>
        <taxon>Stramenopiles</taxon>
        <taxon>Oomycota</taxon>
        <taxon>Saprolegniomycetes</taxon>
        <taxon>Saprolegniales</taxon>
        <taxon>Saprolegniaceae</taxon>
        <taxon>Saprolegnia</taxon>
    </lineage>
</organism>
<dbReference type="GeneID" id="19950025"/>
<evidence type="ECO:0000259" key="3">
    <source>
        <dbReference type="PROSITE" id="PS51823"/>
    </source>
</evidence>
<dbReference type="InterPro" id="IPR011990">
    <property type="entry name" value="TPR-like_helical_dom_sf"/>
</dbReference>
<dbReference type="InterPro" id="IPR027523">
    <property type="entry name" value="CLU_prot"/>
</dbReference>
<feature type="region of interest" description="Disordered" evidence="2">
    <location>
        <begin position="131"/>
        <end position="151"/>
    </location>
</feature>
<dbReference type="GO" id="GO:0005737">
    <property type="term" value="C:cytoplasm"/>
    <property type="evidence" value="ECO:0007669"/>
    <property type="project" value="TreeGrafter"/>
</dbReference>
<gene>
    <name evidence="4" type="ORF">SDRG_09298</name>
</gene>
<dbReference type="Proteomes" id="UP000030762">
    <property type="component" value="Unassembled WGS sequence"/>
</dbReference>
<dbReference type="PROSITE" id="PS51823">
    <property type="entry name" value="CLU"/>
    <property type="match status" value="1"/>
</dbReference>
<sequence>MGEAMTEAAAAAAPAPQVDEPNTVSVHVEGPGAKDAIMLEHVSPLDTVMTLRQMIAEFPVLAHHTCYHLELQIPEDQWIPLNDFIEFGDYLAAWDETTTSFNVRMIHDRYDVRKVRAQVRRFRDIMANPPIPQSATALAPKKTIEEKKLTPKQETDKQLKLLKDIHSKLEGLVVPVEPSLATLYQPVALQGAKKAADAEKKDQPKKSKGKKKAEAKASNNATPEETPLDATLPKCIESIVVSGFNPPPGPRKLAGDLTYLEVTLTDKSVHQITAHVAGFYINKSSKTSFDPRPAASHHHLLLDVLSAASPLFAAQYAKLLSTAAAWATAGASSVEAMVQASAGAQSLVWTTPLNASAHTFDANRAQDDLSVGIDERGVIRDWNEEYQCARELPNATLREQIVRSRVLFKIMAEFAEAATAGAIAIVDGTIPSINPMDDESAFVYVYNHIFFSRAVEGQKHVATDADNNHENAYSSANHDLQGVKAYNAADVTGLHTLATVVVDYLGVRIIGQSIIPGILQGEAASKLVYGSVDGGKTIASNPEMHAMMQTAAETLLIAERTVAPSGGSDEAPSGEAGSAPVALCGPVEAKGILGSDNRHYILDLVRITPKDYTFYNPESDTVNEASRASLLADADAGKYTALLRPELVQLYARWKANQAKQAAKTTETETTSDEAKTDEAKADEAKTEDEEAEAATLRFNTNVLMPYASSTDATLAAEDETVAKDAAAYLQTMVIPAFVADLRRGAMYPVDGTALTDMLHACGINLRYLGKIASLCASFEPHVSKYVAEILEVEMIARSLKHIVSQLFLSHPSLRTTPGSVLLQVLNALLGAPRPTTTTTLDDLTANVAALSLAPDAIPDLDASSLWARISSDVQTRFGYTLRFWPASAPKKAKKGKKEATPEPVRAHKTPLLRRVCQRLGWQVASRQYNFDAEYPFAADDVTGVVPVVKTSAPAHAFVQAATLIERGRYLLSQGVLAPAYEMLQDASSLLYQVCGGSHEDAALVCASTATALYHAGDVPGAIASQRRALGLYSQLKGLDYYDTAFAHANLALYMHANAETAQAVAHMTRAIQILEVAAGPHYPETSVLYYKLGMMCQDVGHVALALTCHREALRRGELDRLQAAGTLHAMAMACVLVGGFREALAYEQKVLSLYTEVFGEEDPRVVECHKYIETFTERAVAGAKGRQELDAAAAADAMADALAEEWAVEIRRDEKKATKTTAKANKKK</sequence>
<dbReference type="SUPFAM" id="SSF48452">
    <property type="entry name" value="TPR-like"/>
    <property type="match status" value="1"/>
</dbReference>
<dbReference type="OMA" id="HPVWDKD"/>
<evidence type="ECO:0000256" key="2">
    <source>
        <dbReference type="SAM" id="MobiDB-lite"/>
    </source>
</evidence>
<dbReference type="VEuPathDB" id="FungiDB:SDRG_09298"/>